<dbReference type="Proteomes" id="UP001596989">
    <property type="component" value="Unassembled WGS sequence"/>
</dbReference>
<dbReference type="InterPro" id="IPR050301">
    <property type="entry name" value="NTE"/>
</dbReference>
<comment type="caution">
    <text evidence="6">The sequence shown here is derived from an EMBL/GenBank/DDBJ whole genome shotgun (WGS) entry which is preliminary data.</text>
</comment>
<evidence type="ECO:0000259" key="5">
    <source>
        <dbReference type="PROSITE" id="PS51635"/>
    </source>
</evidence>
<feature type="short sequence motif" description="GXSXG" evidence="4">
    <location>
        <begin position="46"/>
        <end position="50"/>
    </location>
</feature>
<dbReference type="EMBL" id="JBHTJZ010000004">
    <property type="protein sequence ID" value="MFD0957999.1"/>
    <property type="molecule type" value="Genomic_DNA"/>
</dbReference>
<organism evidence="6 7">
    <name type="scientific">Paenibacillus chungangensis</name>
    <dbReference type="NCBI Taxonomy" id="696535"/>
    <lineage>
        <taxon>Bacteria</taxon>
        <taxon>Bacillati</taxon>
        <taxon>Bacillota</taxon>
        <taxon>Bacilli</taxon>
        <taxon>Bacillales</taxon>
        <taxon>Paenibacillaceae</taxon>
        <taxon>Paenibacillus</taxon>
    </lineage>
</organism>
<keyword evidence="7" id="KW-1185">Reference proteome</keyword>
<dbReference type="Gene3D" id="3.40.1090.10">
    <property type="entry name" value="Cytosolic phospholipase A2 catalytic domain"/>
    <property type="match status" value="2"/>
</dbReference>
<feature type="short sequence motif" description="DGA/G" evidence="4">
    <location>
        <begin position="189"/>
        <end position="191"/>
    </location>
</feature>
<sequence>MTAMETIATKPGLGLALEGGGAKGAYHMGVVKAYLEMKYTFDAVVGTSIGAINAAVIAQGDFESGYRMWERLDARSIFDLNDEEYLLMLHRKLDTSTMRQLVARTRQLIASRGINTLKMKQLIASVVNEEKLRSAVADFGLVTVSLTDRLPHELYKEDIPQGRLVDYLMASATFPGFQPTVIDNKAFIDGGLYDNCPVNMLARKGYTHIVAVRTLGIGFTRKVQYPEVTVTTIAPSEPLSGMMSFNPASILRSLNMGYYDAMRQLKNLQGRTYCINVGSLTEDMCKDMLEALPDDKVIAMGRMLNIGGGMSPRELWSKAIMPKLSASMRLPTDTTAMTFIISLTEKLAAAKGVNKYAIHPFDEWMNAALSGPLRHTSGFDFHKVELCMAAQRILEAIKLPER</sequence>
<dbReference type="InterPro" id="IPR016035">
    <property type="entry name" value="Acyl_Trfase/lysoPLipase"/>
</dbReference>
<keyword evidence="3 4" id="KW-0443">Lipid metabolism</keyword>
<dbReference type="InterPro" id="IPR002641">
    <property type="entry name" value="PNPLA_dom"/>
</dbReference>
<feature type="domain" description="PNPLA" evidence="5">
    <location>
        <begin position="15"/>
        <end position="202"/>
    </location>
</feature>
<keyword evidence="2 4" id="KW-0442">Lipid degradation</keyword>
<feature type="active site" description="Nucleophile" evidence="4">
    <location>
        <position position="48"/>
    </location>
</feature>
<protein>
    <submittedName>
        <fullName evidence="6">Patatin-like phospholipase family protein</fullName>
    </submittedName>
</protein>
<dbReference type="CDD" id="cd07209">
    <property type="entry name" value="Pat_hypo_Ecoli_Z1214_like"/>
    <property type="match status" value="1"/>
</dbReference>
<reference evidence="7" key="1">
    <citation type="journal article" date="2019" name="Int. J. Syst. Evol. Microbiol.">
        <title>The Global Catalogue of Microorganisms (GCM) 10K type strain sequencing project: providing services to taxonomists for standard genome sequencing and annotation.</title>
        <authorList>
            <consortium name="The Broad Institute Genomics Platform"/>
            <consortium name="The Broad Institute Genome Sequencing Center for Infectious Disease"/>
            <person name="Wu L."/>
            <person name="Ma J."/>
        </authorList>
    </citation>
    <scope>NUCLEOTIDE SEQUENCE [LARGE SCALE GENOMIC DNA]</scope>
    <source>
        <strain evidence="7">CCUG 59129</strain>
    </source>
</reference>
<evidence type="ECO:0000256" key="1">
    <source>
        <dbReference type="ARBA" id="ARBA00022801"/>
    </source>
</evidence>
<dbReference type="RefSeq" id="WP_377561628.1">
    <property type="nucleotide sequence ID" value="NZ_JBHTJZ010000004.1"/>
</dbReference>
<evidence type="ECO:0000313" key="6">
    <source>
        <dbReference type="EMBL" id="MFD0957999.1"/>
    </source>
</evidence>
<dbReference type="SUPFAM" id="SSF52151">
    <property type="entry name" value="FabD/lysophospholipase-like"/>
    <property type="match status" value="1"/>
</dbReference>
<dbReference type="PROSITE" id="PS51635">
    <property type="entry name" value="PNPLA"/>
    <property type="match status" value="1"/>
</dbReference>
<evidence type="ECO:0000256" key="4">
    <source>
        <dbReference type="PROSITE-ProRule" id="PRU01161"/>
    </source>
</evidence>
<gene>
    <name evidence="6" type="ORF">ACFQ2I_01210</name>
</gene>
<evidence type="ECO:0000313" key="7">
    <source>
        <dbReference type="Proteomes" id="UP001596989"/>
    </source>
</evidence>
<feature type="short sequence motif" description="GXGXXG" evidence="4">
    <location>
        <begin position="19"/>
        <end position="24"/>
    </location>
</feature>
<proteinExistence type="predicted"/>
<dbReference type="PANTHER" id="PTHR14226">
    <property type="entry name" value="NEUROPATHY TARGET ESTERASE/SWISS CHEESE D.MELANOGASTER"/>
    <property type="match status" value="1"/>
</dbReference>
<keyword evidence="1 4" id="KW-0378">Hydrolase</keyword>
<dbReference type="Pfam" id="PF01734">
    <property type="entry name" value="Patatin"/>
    <property type="match status" value="1"/>
</dbReference>
<evidence type="ECO:0000256" key="2">
    <source>
        <dbReference type="ARBA" id="ARBA00022963"/>
    </source>
</evidence>
<dbReference type="PANTHER" id="PTHR14226:SF29">
    <property type="entry name" value="NEUROPATHY TARGET ESTERASE SWS"/>
    <property type="match status" value="1"/>
</dbReference>
<evidence type="ECO:0000256" key="3">
    <source>
        <dbReference type="ARBA" id="ARBA00023098"/>
    </source>
</evidence>
<accession>A0ABW3HKG4</accession>
<feature type="active site" description="Proton acceptor" evidence="4">
    <location>
        <position position="189"/>
    </location>
</feature>
<name>A0ABW3HKG4_9BACL</name>